<dbReference type="AlphaFoldDB" id="A0A2K3M8Z5"/>
<sequence>MMSAELRRRCDRDGMGEGGAMALRWGKEWCDGVKMEERLG</sequence>
<protein>
    <submittedName>
        <fullName evidence="1">Uncharacterized protein</fullName>
    </submittedName>
</protein>
<comment type="caution">
    <text evidence="1">The sequence shown here is derived from an EMBL/GenBank/DDBJ whole genome shotgun (WGS) entry which is preliminary data.</text>
</comment>
<dbReference type="EMBL" id="ASHM01053422">
    <property type="protein sequence ID" value="PNX87260.1"/>
    <property type="molecule type" value="Genomic_DNA"/>
</dbReference>
<feature type="non-terminal residue" evidence="1">
    <location>
        <position position="40"/>
    </location>
</feature>
<organism evidence="1 2">
    <name type="scientific">Trifolium pratense</name>
    <name type="common">Red clover</name>
    <dbReference type="NCBI Taxonomy" id="57577"/>
    <lineage>
        <taxon>Eukaryota</taxon>
        <taxon>Viridiplantae</taxon>
        <taxon>Streptophyta</taxon>
        <taxon>Embryophyta</taxon>
        <taxon>Tracheophyta</taxon>
        <taxon>Spermatophyta</taxon>
        <taxon>Magnoliopsida</taxon>
        <taxon>eudicotyledons</taxon>
        <taxon>Gunneridae</taxon>
        <taxon>Pentapetalae</taxon>
        <taxon>rosids</taxon>
        <taxon>fabids</taxon>
        <taxon>Fabales</taxon>
        <taxon>Fabaceae</taxon>
        <taxon>Papilionoideae</taxon>
        <taxon>50 kb inversion clade</taxon>
        <taxon>NPAAA clade</taxon>
        <taxon>Hologalegina</taxon>
        <taxon>IRL clade</taxon>
        <taxon>Trifolieae</taxon>
        <taxon>Trifolium</taxon>
    </lineage>
</organism>
<reference evidence="1 2" key="2">
    <citation type="journal article" date="2017" name="Front. Plant Sci.">
        <title>Gene Classification and Mining of Molecular Markers Useful in Red Clover (Trifolium pratense) Breeding.</title>
        <authorList>
            <person name="Istvanek J."/>
            <person name="Dluhosova J."/>
            <person name="Dluhos P."/>
            <person name="Patkova L."/>
            <person name="Nedelnik J."/>
            <person name="Repkova J."/>
        </authorList>
    </citation>
    <scope>NUCLEOTIDE SEQUENCE [LARGE SCALE GENOMIC DNA]</scope>
    <source>
        <strain evidence="2">cv. Tatra</strain>
        <tissue evidence="1">Young leaves</tissue>
    </source>
</reference>
<evidence type="ECO:0000313" key="2">
    <source>
        <dbReference type="Proteomes" id="UP000236291"/>
    </source>
</evidence>
<evidence type="ECO:0000313" key="1">
    <source>
        <dbReference type="EMBL" id="PNX87260.1"/>
    </source>
</evidence>
<reference evidence="1 2" key="1">
    <citation type="journal article" date="2014" name="Am. J. Bot.">
        <title>Genome assembly and annotation for red clover (Trifolium pratense; Fabaceae).</title>
        <authorList>
            <person name="Istvanek J."/>
            <person name="Jaros M."/>
            <person name="Krenek A."/>
            <person name="Repkova J."/>
        </authorList>
    </citation>
    <scope>NUCLEOTIDE SEQUENCE [LARGE SCALE GENOMIC DNA]</scope>
    <source>
        <strain evidence="2">cv. Tatra</strain>
        <tissue evidence="1">Young leaves</tissue>
    </source>
</reference>
<dbReference type="Proteomes" id="UP000236291">
    <property type="component" value="Unassembled WGS sequence"/>
</dbReference>
<name>A0A2K3M8Z5_TRIPR</name>
<proteinExistence type="predicted"/>
<accession>A0A2K3M8Z5</accession>
<gene>
    <name evidence="1" type="ORF">L195_g043347</name>
</gene>